<sequence length="249" mass="26863">MRKVMLLLALLFALSSAAPPPLESALEPALKELRSKDSGKDNLKLMTHEDYPKRTHGERMLSMAYTLKNHFAHKPLTLKVAQDAIDAHVANGKMPAEHKLLLATEVGTLLGPAAAAAAGLEVTAEDIDEAVGEGGSTGKHLEEGGAEGMDGEEEERSTGGDMELSSGELSGDEEFTIHDMKFRGATSLYTAGAGKPWTNKKVNYCFAVEAKPAVRQVIARSVEMFKKVLPCIEWQGMHTHSLAHFHTCA</sequence>
<evidence type="ECO:0000313" key="4">
    <source>
        <dbReference type="Proteomes" id="UP000037460"/>
    </source>
</evidence>
<dbReference type="AlphaFoldDB" id="A0A0M0JHA0"/>
<protein>
    <submittedName>
        <fullName evidence="3">Uncharacterized protein</fullName>
    </submittedName>
</protein>
<proteinExistence type="predicted"/>
<comment type="caution">
    <text evidence="3">The sequence shown here is derived from an EMBL/GenBank/DDBJ whole genome shotgun (WGS) entry which is preliminary data.</text>
</comment>
<reference evidence="4" key="1">
    <citation type="journal article" date="2015" name="PLoS Genet.">
        <title>Genome Sequence and Transcriptome Analyses of Chrysochromulina tobin: Metabolic Tools for Enhanced Algal Fitness in the Prominent Order Prymnesiales (Haptophyceae).</title>
        <authorList>
            <person name="Hovde B.T."/>
            <person name="Deodato C.R."/>
            <person name="Hunsperger H.M."/>
            <person name="Ryken S.A."/>
            <person name="Yost W."/>
            <person name="Jha R.K."/>
            <person name="Patterson J."/>
            <person name="Monnat R.J. Jr."/>
            <person name="Barlow S.B."/>
            <person name="Starkenburg S.R."/>
            <person name="Cattolico R.A."/>
        </authorList>
    </citation>
    <scope>NUCLEOTIDE SEQUENCE</scope>
    <source>
        <strain evidence="4">CCMP291</strain>
    </source>
</reference>
<feature type="region of interest" description="Disordered" evidence="1">
    <location>
        <begin position="131"/>
        <end position="169"/>
    </location>
</feature>
<dbReference type="EMBL" id="JWZX01002907">
    <property type="protein sequence ID" value="KOO25961.1"/>
    <property type="molecule type" value="Genomic_DNA"/>
</dbReference>
<name>A0A0M0JHA0_9EUKA</name>
<evidence type="ECO:0000256" key="1">
    <source>
        <dbReference type="SAM" id="MobiDB-lite"/>
    </source>
</evidence>
<feature type="chain" id="PRO_5005601892" evidence="2">
    <location>
        <begin position="18"/>
        <end position="249"/>
    </location>
</feature>
<keyword evidence="2" id="KW-0732">Signal</keyword>
<organism evidence="3 4">
    <name type="scientific">Chrysochromulina tobinii</name>
    <dbReference type="NCBI Taxonomy" id="1460289"/>
    <lineage>
        <taxon>Eukaryota</taxon>
        <taxon>Haptista</taxon>
        <taxon>Haptophyta</taxon>
        <taxon>Prymnesiophyceae</taxon>
        <taxon>Prymnesiales</taxon>
        <taxon>Chrysochromulinaceae</taxon>
        <taxon>Chrysochromulina</taxon>
    </lineage>
</organism>
<dbReference type="Proteomes" id="UP000037460">
    <property type="component" value="Unassembled WGS sequence"/>
</dbReference>
<accession>A0A0M0JHA0</accession>
<evidence type="ECO:0000313" key="3">
    <source>
        <dbReference type="EMBL" id="KOO25961.1"/>
    </source>
</evidence>
<feature type="signal peptide" evidence="2">
    <location>
        <begin position="1"/>
        <end position="17"/>
    </location>
</feature>
<gene>
    <name evidence="3" type="ORF">Ctob_007531</name>
</gene>
<keyword evidence="4" id="KW-1185">Reference proteome</keyword>
<evidence type="ECO:0000256" key="2">
    <source>
        <dbReference type="SAM" id="SignalP"/>
    </source>
</evidence>